<protein>
    <submittedName>
        <fullName evidence="1">Uncharacterized protein</fullName>
    </submittedName>
</protein>
<keyword evidence="2" id="KW-1185">Reference proteome</keyword>
<dbReference type="SUPFAM" id="SSF48452">
    <property type="entry name" value="TPR-like"/>
    <property type="match status" value="1"/>
</dbReference>
<dbReference type="Proteomes" id="UP000241890">
    <property type="component" value="Unassembled WGS sequence"/>
</dbReference>
<sequence>MGAFTAASEICASNDAMQVDNPVWAFTLESVALGFHGIQDYNRADAFFREATRAFVTCYGEKSMPVVNVKKLLSDTLEAKQDLEGVIDIQQEIINLLEQDDFVDFKFELVMAQYASGRAHFQKERFDAATLMAERARSQLSKLDQSLSNVQFYIARCEELLGHVQTATGDKEAATDSYKAALQSFHRALGDKEFQKYPSVAYMLTSLGTLELGRGNVDKSLTLLTQAHQMMIKYPHPAQGSIEMLLHALGSALMHDKQFEAAIEVFLGIVAKSEDSVLQATSLLYITQANMLQSKCHETLESLEVTVDYFLEQEDKGQLASMFEDKLTECLAAVHGKFSSNFTDADKSIFKRIVDKVAKLKN</sequence>
<gene>
    <name evidence="1" type="ORF">FCC1311_018792</name>
</gene>
<dbReference type="AlphaFoldDB" id="A0A2R5G3S0"/>
<dbReference type="InParanoid" id="A0A2R5G3S0"/>
<name>A0A2R5G3S0_9STRA</name>
<organism evidence="1 2">
    <name type="scientific">Hondaea fermentalgiana</name>
    <dbReference type="NCBI Taxonomy" id="2315210"/>
    <lineage>
        <taxon>Eukaryota</taxon>
        <taxon>Sar</taxon>
        <taxon>Stramenopiles</taxon>
        <taxon>Bigyra</taxon>
        <taxon>Labyrinthulomycetes</taxon>
        <taxon>Thraustochytrida</taxon>
        <taxon>Thraustochytriidae</taxon>
        <taxon>Hondaea</taxon>
    </lineage>
</organism>
<comment type="caution">
    <text evidence="1">The sequence shown here is derived from an EMBL/GenBank/DDBJ whole genome shotgun (WGS) entry which is preliminary data.</text>
</comment>
<reference evidence="1 2" key="1">
    <citation type="submission" date="2017-12" db="EMBL/GenBank/DDBJ databases">
        <title>Sequencing, de novo assembly and annotation of complete genome of a new Thraustochytrid species, strain FCC1311.</title>
        <authorList>
            <person name="Sedici K."/>
            <person name="Godart F."/>
            <person name="Aiese Cigliano R."/>
            <person name="Sanseverino W."/>
            <person name="Barakat M."/>
            <person name="Ortet P."/>
            <person name="Marechal E."/>
            <person name="Cagnac O."/>
            <person name="Amato A."/>
        </authorList>
    </citation>
    <scope>NUCLEOTIDE SEQUENCE [LARGE SCALE GENOMIC DNA]</scope>
</reference>
<accession>A0A2R5G3S0</accession>
<proteinExistence type="predicted"/>
<evidence type="ECO:0000313" key="1">
    <source>
        <dbReference type="EMBL" id="GBG25660.1"/>
    </source>
</evidence>
<dbReference type="EMBL" id="BEYU01000014">
    <property type="protein sequence ID" value="GBG25660.1"/>
    <property type="molecule type" value="Genomic_DNA"/>
</dbReference>
<evidence type="ECO:0000313" key="2">
    <source>
        <dbReference type="Proteomes" id="UP000241890"/>
    </source>
</evidence>
<dbReference type="Gene3D" id="1.25.40.10">
    <property type="entry name" value="Tetratricopeptide repeat domain"/>
    <property type="match status" value="1"/>
</dbReference>
<dbReference type="InterPro" id="IPR011990">
    <property type="entry name" value="TPR-like_helical_dom_sf"/>
</dbReference>